<evidence type="ECO:0000313" key="1">
    <source>
        <dbReference type="EMBL" id="NME43882.1"/>
    </source>
</evidence>
<comment type="caution">
    <text evidence="1">The sequence shown here is derived from an EMBL/GenBank/DDBJ whole genome shotgun (WGS) entry which is preliminary data.</text>
</comment>
<sequence>MNLRMYTVEQVSKLFGCLPTDVEMLSEAGCLNPIQIGNKSMYSYEDIKNFQRNYTGLDVSTRAKAREAFMIVTRRRRKNE</sequence>
<accession>A0A7X9RI05</accession>
<evidence type="ECO:0000313" key="2">
    <source>
        <dbReference type="Proteomes" id="UP000540014"/>
    </source>
</evidence>
<evidence type="ECO:0008006" key="3">
    <source>
        <dbReference type="Google" id="ProtNLM"/>
    </source>
</evidence>
<name>A0A7X9RI05_9FIRM</name>
<dbReference type="Proteomes" id="UP000540014">
    <property type="component" value="Unassembled WGS sequence"/>
</dbReference>
<dbReference type="EMBL" id="JABAFR010000005">
    <property type="protein sequence ID" value="NME43882.1"/>
    <property type="molecule type" value="Genomic_DNA"/>
</dbReference>
<protein>
    <recommendedName>
        <fullName evidence="3">DNA-binding protein</fullName>
    </recommendedName>
</protein>
<reference evidence="1 2" key="1">
    <citation type="submission" date="2020-04" db="EMBL/GenBank/DDBJ databases">
        <authorList>
            <person name="Hitch T.C.A."/>
            <person name="Wylensek D."/>
            <person name="Clavel T."/>
        </authorList>
    </citation>
    <scope>NUCLEOTIDE SEQUENCE [LARGE SCALE GENOMIC DNA]</scope>
    <source>
        <strain evidence="1 2">BSM-383-APC-22F</strain>
    </source>
</reference>
<dbReference type="AlphaFoldDB" id="A0A7X9RI05"/>
<dbReference type="RefSeq" id="WP_168964857.1">
    <property type="nucleotide sequence ID" value="NZ_JABAFR010000005.1"/>
</dbReference>
<organism evidence="1 2">
    <name type="scientific">Faecalicoccus pleomorphus</name>
    <dbReference type="NCBI Taxonomy" id="1323"/>
    <lineage>
        <taxon>Bacteria</taxon>
        <taxon>Bacillati</taxon>
        <taxon>Bacillota</taxon>
        <taxon>Erysipelotrichia</taxon>
        <taxon>Erysipelotrichales</taxon>
        <taxon>Erysipelotrichaceae</taxon>
        <taxon>Faecalicoccus</taxon>
    </lineage>
</organism>
<proteinExistence type="predicted"/>
<gene>
    <name evidence="1" type="ORF">HF861_03170</name>
</gene>